<dbReference type="CDD" id="cd07067">
    <property type="entry name" value="HP_PGM_like"/>
    <property type="match status" value="1"/>
</dbReference>
<evidence type="ECO:0000256" key="3">
    <source>
        <dbReference type="ARBA" id="ARBA00022432"/>
    </source>
</evidence>
<feature type="site" description="Transition state stabilizer" evidence="6 9">
    <location>
        <position position="182"/>
    </location>
</feature>
<name>A0A250F757_9FLAO</name>
<dbReference type="NCBIfam" id="NF010713">
    <property type="entry name" value="PRK14115.1"/>
    <property type="match status" value="1"/>
</dbReference>
<dbReference type="PANTHER" id="PTHR11931">
    <property type="entry name" value="PHOSPHOGLYCERATE MUTASE"/>
    <property type="match status" value="1"/>
</dbReference>
<dbReference type="GO" id="GO:0006096">
    <property type="term" value="P:glycolytic process"/>
    <property type="evidence" value="ECO:0007669"/>
    <property type="project" value="UniProtKB-UniRule"/>
</dbReference>
<dbReference type="EMBL" id="QBKG01000015">
    <property type="protein sequence ID" value="PTX03174.1"/>
    <property type="molecule type" value="Genomic_DNA"/>
</dbReference>
<dbReference type="InterPro" id="IPR005952">
    <property type="entry name" value="Phosphogly_mut1"/>
</dbReference>
<evidence type="ECO:0000256" key="1">
    <source>
        <dbReference type="ARBA" id="ARBA00000380"/>
    </source>
</evidence>
<keyword evidence="4 6" id="KW-0324">Glycolysis</keyword>
<evidence type="ECO:0000313" key="14">
    <source>
        <dbReference type="Proteomes" id="UP000243985"/>
    </source>
</evidence>
<dbReference type="FunFam" id="3.40.50.1240:FF:000003">
    <property type="entry name" value="2,3-bisphosphoglycerate-dependent phosphoglycerate mutase"/>
    <property type="match status" value="1"/>
</dbReference>
<dbReference type="EC" id="5.4.2.11" evidence="6 10"/>
<dbReference type="SUPFAM" id="SSF53254">
    <property type="entry name" value="Phosphoglycerate mutase-like"/>
    <property type="match status" value="1"/>
</dbReference>
<dbReference type="GO" id="GO:0004619">
    <property type="term" value="F:phosphoglycerate mutase activity"/>
    <property type="evidence" value="ECO:0007669"/>
    <property type="project" value="UniProtKB-UniRule"/>
</dbReference>
<feature type="binding site" evidence="6 8">
    <location>
        <begin position="8"/>
        <end position="15"/>
    </location>
    <ligand>
        <name>substrate</name>
    </ligand>
</feature>
<evidence type="ECO:0000256" key="8">
    <source>
        <dbReference type="PIRSR" id="PIRSR613078-2"/>
    </source>
</evidence>
<feature type="binding site" evidence="6 8">
    <location>
        <begin position="183"/>
        <end position="184"/>
    </location>
    <ligand>
        <name>substrate</name>
    </ligand>
</feature>
<evidence type="ECO:0000256" key="9">
    <source>
        <dbReference type="PIRSR" id="PIRSR613078-3"/>
    </source>
</evidence>
<feature type="binding site" evidence="6 8">
    <location>
        <position position="98"/>
    </location>
    <ligand>
        <name>substrate</name>
    </ligand>
</feature>
<gene>
    <name evidence="6 11" type="primary">gpmA</name>
    <name evidence="12" type="ORF">C8P65_11524</name>
    <name evidence="11" type="ORF">CGC53_00735</name>
</gene>
<dbReference type="Proteomes" id="UP000243985">
    <property type="component" value="Unassembled WGS sequence"/>
</dbReference>
<comment type="function">
    <text evidence="6 10">Catalyzes the interconversion of 2-phosphoglycerate and 3-phosphoglycerate.</text>
</comment>
<dbReference type="Proteomes" id="UP000217276">
    <property type="component" value="Chromosome"/>
</dbReference>
<evidence type="ECO:0000256" key="6">
    <source>
        <dbReference type="HAMAP-Rule" id="MF_01039"/>
    </source>
</evidence>
<dbReference type="KEGG" id="clk:CGC53_00735"/>
<dbReference type="InterPro" id="IPR013078">
    <property type="entry name" value="His_Pase_superF_clade-1"/>
</dbReference>
<feature type="active site" description="Tele-phosphohistidine intermediate" evidence="6 7">
    <location>
        <position position="9"/>
    </location>
</feature>
<keyword evidence="3 6" id="KW-0312">Gluconeogenesis</keyword>
<dbReference type="GeneID" id="84581350"/>
<dbReference type="Gene3D" id="3.40.50.1240">
    <property type="entry name" value="Phosphoglycerate mutase-like"/>
    <property type="match status" value="1"/>
</dbReference>
<dbReference type="UniPathway" id="UPA00109">
    <property type="reaction ID" value="UER00186"/>
</dbReference>
<dbReference type="PIRSF" id="PIRSF000709">
    <property type="entry name" value="6PFK_2-Ptase"/>
    <property type="match status" value="1"/>
</dbReference>
<dbReference type="PROSITE" id="PS00175">
    <property type="entry name" value="PG_MUTASE"/>
    <property type="match status" value="1"/>
</dbReference>
<evidence type="ECO:0000256" key="10">
    <source>
        <dbReference type="RuleBase" id="RU004512"/>
    </source>
</evidence>
<feature type="binding site" evidence="6 8">
    <location>
        <begin position="21"/>
        <end position="22"/>
    </location>
    <ligand>
        <name>substrate</name>
    </ligand>
</feature>
<feature type="binding site" evidence="6 8">
    <location>
        <begin position="87"/>
        <end position="90"/>
    </location>
    <ligand>
        <name>substrate</name>
    </ligand>
</feature>
<protein>
    <recommendedName>
        <fullName evidence="6 10">2,3-bisphosphoglycerate-dependent phosphoglycerate mutase</fullName>
        <shortName evidence="6">BPG-dependent PGAM</shortName>
        <shortName evidence="6">PGAM</shortName>
        <shortName evidence="6">Phosphoglyceromutase</shortName>
        <shortName evidence="6">dPGM</shortName>
        <ecNumber evidence="6 10">5.4.2.11</ecNumber>
    </recommendedName>
</protein>
<evidence type="ECO:0000313" key="13">
    <source>
        <dbReference type="Proteomes" id="UP000217276"/>
    </source>
</evidence>
<comment type="similarity">
    <text evidence="2 6">Belongs to the phosphoglycerate mutase family. BPG-dependent PGAM subfamily.</text>
</comment>
<evidence type="ECO:0000256" key="7">
    <source>
        <dbReference type="PIRSR" id="PIRSR613078-1"/>
    </source>
</evidence>
<dbReference type="InterPro" id="IPR001345">
    <property type="entry name" value="PG/BPGM_mutase_AS"/>
</dbReference>
<evidence type="ECO:0000313" key="12">
    <source>
        <dbReference type="EMBL" id="PTX03174.1"/>
    </source>
</evidence>
<dbReference type="HAMAP" id="MF_01039">
    <property type="entry name" value="PGAM_GpmA"/>
    <property type="match status" value="1"/>
</dbReference>
<dbReference type="SMART" id="SM00855">
    <property type="entry name" value="PGAM"/>
    <property type="match status" value="1"/>
</dbReference>
<evidence type="ECO:0000256" key="5">
    <source>
        <dbReference type="ARBA" id="ARBA00023235"/>
    </source>
</evidence>
<comment type="pathway">
    <text evidence="6 10">Carbohydrate degradation; glycolysis; pyruvate from D-glyceraldehyde 3-phosphate: step 3/5.</text>
</comment>
<evidence type="ECO:0000256" key="4">
    <source>
        <dbReference type="ARBA" id="ARBA00023152"/>
    </source>
</evidence>
<feature type="active site" description="Proton donor/acceptor" evidence="6 7">
    <location>
        <position position="87"/>
    </location>
</feature>
<keyword evidence="13" id="KW-1185">Reference proteome</keyword>
<dbReference type="Pfam" id="PF00300">
    <property type="entry name" value="His_Phos_1"/>
    <property type="match status" value="2"/>
</dbReference>
<evidence type="ECO:0000313" key="11">
    <source>
        <dbReference type="EMBL" id="ATA80984.1"/>
    </source>
</evidence>
<dbReference type="InterPro" id="IPR029033">
    <property type="entry name" value="His_PPase_superfam"/>
</dbReference>
<dbReference type="GO" id="GO:0006094">
    <property type="term" value="P:gluconeogenesis"/>
    <property type="evidence" value="ECO:0007669"/>
    <property type="project" value="UniProtKB-UniRule"/>
</dbReference>
<dbReference type="RefSeq" id="WP_009389863.1">
    <property type="nucleotide sequence ID" value="NZ_CAJZEI010000060.1"/>
</dbReference>
<dbReference type="EMBL" id="CP022384">
    <property type="protein sequence ID" value="ATA80984.1"/>
    <property type="molecule type" value="Genomic_DNA"/>
</dbReference>
<comment type="catalytic activity">
    <reaction evidence="1 6 10">
        <text>(2R)-2-phosphoglycerate = (2R)-3-phosphoglycerate</text>
        <dbReference type="Rhea" id="RHEA:15901"/>
        <dbReference type="ChEBI" id="CHEBI:58272"/>
        <dbReference type="ChEBI" id="CHEBI:58289"/>
        <dbReference type="EC" id="5.4.2.11"/>
    </reaction>
</comment>
<keyword evidence="5 6" id="KW-0413">Isomerase</keyword>
<proteinExistence type="inferred from homology"/>
<feature type="binding site" evidence="6 8">
    <location>
        <begin position="114"/>
        <end position="115"/>
    </location>
    <ligand>
        <name>substrate</name>
    </ligand>
</feature>
<reference evidence="11" key="1">
    <citation type="journal article" date="2017" name="Genome Announc.">
        <title>Twelve Complete Reference Genomes of Clinical Isolates in the Capnocytophaga Genus.</title>
        <authorList>
            <person name="Villarma A."/>
            <person name="Gulvik C.A."/>
            <person name="Rowe L.A."/>
            <person name="Sheth M."/>
            <person name="Juieng P."/>
            <person name="Nicholson A.C."/>
            <person name="Loparev V.N."/>
            <person name="McQuiston J.R."/>
        </authorList>
    </citation>
    <scope>NUCLEOTIDE SEQUENCE</scope>
    <source>
        <strain evidence="11">H6253</strain>
    </source>
</reference>
<reference evidence="13" key="2">
    <citation type="submission" date="2017-06" db="EMBL/GenBank/DDBJ databases">
        <title>Capnocytophaga spp. assemblies.</title>
        <authorList>
            <person name="Gulvik C.A."/>
        </authorList>
    </citation>
    <scope>NUCLEOTIDE SEQUENCE [LARGE SCALE GENOMIC DNA]</scope>
    <source>
        <strain evidence="13">H6253</strain>
    </source>
</reference>
<evidence type="ECO:0000256" key="2">
    <source>
        <dbReference type="ARBA" id="ARBA00006717"/>
    </source>
</evidence>
<organism evidence="11 13">
    <name type="scientific">Capnocytophaga leadbetteri</name>
    <dbReference type="NCBI Taxonomy" id="327575"/>
    <lineage>
        <taxon>Bacteria</taxon>
        <taxon>Pseudomonadati</taxon>
        <taxon>Bacteroidota</taxon>
        <taxon>Flavobacteriia</taxon>
        <taxon>Flavobacteriales</taxon>
        <taxon>Flavobacteriaceae</taxon>
        <taxon>Capnocytophaga</taxon>
    </lineage>
</organism>
<accession>A0A250F757</accession>
<feature type="binding site" evidence="6 8">
    <location>
        <position position="60"/>
    </location>
    <ligand>
        <name>substrate</name>
    </ligand>
</feature>
<reference evidence="12 14" key="3">
    <citation type="submission" date="2018-04" db="EMBL/GenBank/DDBJ databases">
        <title>Genomic Encyclopedia of Archaeal and Bacterial Type Strains, Phase II (KMG-II): from individual species to whole genera.</title>
        <authorList>
            <person name="Goeker M."/>
        </authorList>
    </citation>
    <scope>NUCLEOTIDE SEQUENCE [LARGE SCALE GENOMIC DNA]</scope>
    <source>
        <strain evidence="12 14">DSM 22902</strain>
    </source>
</reference>
<dbReference type="NCBIfam" id="TIGR01258">
    <property type="entry name" value="pgm_1"/>
    <property type="match status" value="1"/>
</dbReference>
<dbReference type="AlphaFoldDB" id="A0A250F757"/>
<sequence length="248" mass="28146">MYKVVLLRHGQSEWNKLNLFTGWQDVDLTEQGVQEAREAGRVMKEEGFKFDVAYTSVLKRAIKTLNNALEAMGDLWVPTYKSWRLNEKSYGALQGLNKAETAAKYGEDQVLLWRRSYDVRPPFIEESDERHPSHDRRYAALSKEQKTPGESLKDCYDRMLPIWFESIAPDIKAGKSVIIAAHGNSLRSLVQYLDGLSEEEILKLNIPTGVPLVYELDANLKPIKHYYLGDQEAIAAAINSVANQGKSK</sequence>